<evidence type="ECO:0000313" key="2">
    <source>
        <dbReference type="EMBL" id="POP42135.1"/>
    </source>
</evidence>
<name>A0A2P5GHS0_9ENTR</name>
<proteinExistence type="predicted"/>
<evidence type="ECO:0000313" key="4">
    <source>
        <dbReference type="Proteomes" id="UP000247005"/>
    </source>
</evidence>
<evidence type="ECO:0000313" key="1">
    <source>
        <dbReference type="EMBL" id="POP41800.1"/>
    </source>
</evidence>
<keyword evidence="3" id="KW-1185">Reference proteome</keyword>
<dbReference type="EMBL" id="PQGE01000024">
    <property type="protein sequence ID" value="POP41800.1"/>
    <property type="molecule type" value="Genomic_DNA"/>
</dbReference>
<organism evidence="2 4">
    <name type="scientific">Superficieibacter electus</name>
    <dbReference type="NCBI Taxonomy" id="2022662"/>
    <lineage>
        <taxon>Bacteria</taxon>
        <taxon>Pseudomonadati</taxon>
        <taxon>Pseudomonadota</taxon>
        <taxon>Gammaproteobacteria</taxon>
        <taxon>Enterobacterales</taxon>
        <taxon>Enterobacteriaceae</taxon>
        <taxon>Superficieibacter</taxon>
    </lineage>
</organism>
<dbReference type="InterPro" id="IPR049907">
    <property type="entry name" value="PheL"/>
</dbReference>
<comment type="caution">
    <text evidence="2">The sequence shown here is derived from an EMBL/GenBank/DDBJ whole genome shotgun (WGS) entry which is preliminary data.</text>
</comment>
<evidence type="ECO:0000313" key="3">
    <source>
        <dbReference type="Proteomes" id="UP000237073"/>
    </source>
</evidence>
<sequence length="15" mass="1900">MKIIPFFFAFFFTFP</sequence>
<protein>
    <submittedName>
        <fullName evidence="2">Uncharacterized protein</fullName>
    </submittedName>
</protein>
<dbReference type="EMBL" id="PQGD01000032">
    <property type="protein sequence ID" value="POP42135.1"/>
    <property type="molecule type" value="Genomic_DNA"/>
</dbReference>
<dbReference type="Proteomes" id="UP000247005">
    <property type="component" value="Unassembled WGS sequence"/>
</dbReference>
<dbReference type="NCBIfam" id="NF038149">
    <property type="entry name" value="leader_PheL"/>
    <property type="match status" value="1"/>
</dbReference>
<accession>A0A2P5GHS0</accession>
<dbReference type="Proteomes" id="UP000237073">
    <property type="component" value="Unassembled WGS sequence"/>
</dbReference>
<dbReference type="RefSeq" id="WP_103678196.1">
    <property type="nucleotide sequence ID" value="NZ_PQGD01000032.1"/>
</dbReference>
<gene>
    <name evidence="2" type="ORF">CHU32_25365</name>
    <name evidence="1" type="ORF">CHU33_21590</name>
</gene>
<reference evidence="3 4" key="1">
    <citation type="submission" date="2018-01" db="EMBL/GenBank/DDBJ databases">
        <title>Superficieibacter electus gen. nov., sp. nov., an extended-spectrum beta-lactamase possessing member of the Enterobacteriaceae family, isolated from intensive care unit surfaces.</title>
        <authorList>
            <person name="Potter R.F."/>
            <person name="D'Souza A.W."/>
        </authorList>
    </citation>
    <scope>NUCLEOTIDE SEQUENCE [LARGE SCALE GENOMIC DNA]</scope>
    <source>
        <strain evidence="2 4">BP-1</strain>
        <strain evidence="1 3">BP-2</strain>
    </source>
</reference>